<dbReference type="EMBL" id="JACOPO010000007">
    <property type="protein sequence ID" value="MBC5723311.1"/>
    <property type="molecule type" value="Genomic_DNA"/>
</dbReference>
<dbReference type="RefSeq" id="WP_147571104.1">
    <property type="nucleotide sequence ID" value="NZ_JACOPO010000007.1"/>
</dbReference>
<name>A0A8J6J9J2_9FIRM</name>
<dbReference type="Pfam" id="PF09858">
    <property type="entry name" value="DUF2085"/>
    <property type="match status" value="1"/>
</dbReference>
<comment type="caution">
    <text evidence="2">The sequence shown here is derived from an EMBL/GenBank/DDBJ whole genome shotgun (WGS) entry which is preliminary data.</text>
</comment>
<sequence length="122" mass="13645">MLDWFDKWLPILFGCHQRADRSFHFHGRQFPICARCTGELAGILASGLTFALWHPGWKPALLLLVPLVLDGGLQALTPYESGNGRRLVTGTLFGYGLTCLFFLSSLWVLELGMAFGTGWMDR</sequence>
<proteinExistence type="predicted"/>
<evidence type="ECO:0000313" key="2">
    <source>
        <dbReference type="EMBL" id="MBC5723311.1"/>
    </source>
</evidence>
<accession>A0A8J6J9J2</accession>
<evidence type="ECO:0000313" key="3">
    <source>
        <dbReference type="Proteomes" id="UP000628736"/>
    </source>
</evidence>
<organism evidence="2 3">
    <name type="scientific">Flintibacter hominis</name>
    <dbReference type="NCBI Taxonomy" id="2763048"/>
    <lineage>
        <taxon>Bacteria</taxon>
        <taxon>Bacillati</taxon>
        <taxon>Bacillota</taxon>
        <taxon>Clostridia</taxon>
        <taxon>Eubacteriales</taxon>
        <taxon>Flintibacter</taxon>
    </lineage>
</organism>
<dbReference type="Proteomes" id="UP000628736">
    <property type="component" value="Unassembled WGS sequence"/>
</dbReference>
<evidence type="ECO:0000256" key="1">
    <source>
        <dbReference type="SAM" id="Phobius"/>
    </source>
</evidence>
<feature type="transmembrane region" description="Helical" evidence="1">
    <location>
        <begin position="88"/>
        <end position="109"/>
    </location>
</feature>
<gene>
    <name evidence="2" type="ORF">H8S11_10880</name>
</gene>
<dbReference type="InterPro" id="IPR019206">
    <property type="entry name" value="DUF2085_TM"/>
</dbReference>
<keyword evidence="1" id="KW-1133">Transmembrane helix</keyword>
<protein>
    <submittedName>
        <fullName evidence="2">DUF2085 domain-containing protein</fullName>
    </submittedName>
</protein>
<reference evidence="2" key="1">
    <citation type="submission" date="2020-08" db="EMBL/GenBank/DDBJ databases">
        <title>Genome public.</title>
        <authorList>
            <person name="Liu C."/>
            <person name="Sun Q."/>
        </authorList>
    </citation>
    <scope>NUCLEOTIDE SEQUENCE</scope>
    <source>
        <strain evidence="2">NSJ-23</strain>
    </source>
</reference>
<keyword evidence="1" id="KW-0812">Transmembrane</keyword>
<keyword evidence="1" id="KW-0472">Membrane</keyword>
<keyword evidence="3" id="KW-1185">Reference proteome</keyword>
<dbReference type="AlphaFoldDB" id="A0A8J6J9J2"/>